<evidence type="ECO:0000313" key="9">
    <source>
        <dbReference type="Proteomes" id="UP000319859"/>
    </source>
</evidence>
<evidence type="ECO:0000256" key="3">
    <source>
        <dbReference type="ARBA" id="ARBA00022452"/>
    </source>
</evidence>
<evidence type="ECO:0000256" key="7">
    <source>
        <dbReference type="PROSITE-ProRule" id="PRU01360"/>
    </source>
</evidence>
<accession>A0A560F6M9</accession>
<comment type="similarity">
    <text evidence="7">Belongs to the TonB-dependent receptor family.</text>
</comment>
<evidence type="ECO:0000256" key="6">
    <source>
        <dbReference type="ARBA" id="ARBA00023237"/>
    </source>
</evidence>
<reference evidence="8 9" key="1">
    <citation type="submission" date="2019-06" db="EMBL/GenBank/DDBJ databases">
        <title>Genomic Encyclopedia of Type Strains, Phase IV (KMG-V): Genome sequencing to study the core and pangenomes of soil and plant-associated prokaryotes.</title>
        <authorList>
            <person name="Whitman W."/>
        </authorList>
    </citation>
    <scope>NUCLEOTIDE SEQUENCE [LARGE SCALE GENOMIC DNA]</scope>
    <source>
        <strain evidence="8 9">BR 11880</strain>
    </source>
</reference>
<protein>
    <submittedName>
        <fullName evidence="8">TonB-dependent receptor-like protein</fullName>
    </submittedName>
</protein>
<dbReference type="InterPro" id="IPR036942">
    <property type="entry name" value="Beta-barrel_TonB_sf"/>
</dbReference>
<keyword evidence="2 7" id="KW-0813">Transport</keyword>
<comment type="subcellular location">
    <subcellularLocation>
        <location evidence="1 7">Cell outer membrane</location>
        <topology evidence="1 7">Multi-pass membrane protein</topology>
    </subcellularLocation>
</comment>
<proteinExistence type="inferred from homology"/>
<dbReference type="AlphaFoldDB" id="A0A560F6M9"/>
<dbReference type="GO" id="GO:0009279">
    <property type="term" value="C:cell outer membrane"/>
    <property type="evidence" value="ECO:0007669"/>
    <property type="project" value="UniProtKB-SubCell"/>
</dbReference>
<dbReference type="Proteomes" id="UP000319859">
    <property type="component" value="Unassembled WGS sequence"/>
</dbReference>
<name>A0A560F6M9_9PROT</name>
<organism evidence="8 9">
    <name type="scientific">Nitrospirillum amazonense</name>
    <dbReference type="NCBI Taxonomy" id="28077"/>
    <lineage>
        <taxon>Bacteria</taxon>
        <taxon>Pseudomonadati</taxon>
        <taxon>Pseudomonadota</taxon>
        <taxon>Alphaproteobacteria</taxon>
        <taxon>Rhodospirillales</taxon>
        <taxon>Azospirillaceae</taxon>
        <taxon>Nitrospirillum</taxon>
    </lineage>
</organism>
<sequence>MDHYTLRFGVNNLFDKAPPIQSANDDYVGVPGTYGNDNTHPDIYDTLGRTFFLGITADF</sequence>
<keyword evidence="8" id="KW-0675">Receptor</keyword>
<evidence type="ECO:0000313" key="8">
    <source>
        <dbReference type="EMBL" id="TWB17225.1"/>
    </source>
</evidence>
<keyword evidence="5 7" id="KW-0472">Membrane</keyword>
<evidence type="ECO:0000256" key="2">
    <source>
        <dbReference type="ARBA" id="ARBA00022448"/>
    </source>
</evidence>
<dbReference type="OrthoDB" id="7394476at2"/>
<keyword evidence="3 7" id="KW-1134">Transmembrane beta strand</keyword>
<dbReference type="Gene3D" id="2.40.170.20">
    <property type="entry name" value="TonB-dependent receptor, beta-barrel domain"/>
    <property type="match status" value="1"/>
</dbReference>
<keyword evidence="4 7" id="KW-0812">Transmembrane</keyword>
<dbReference type="PROSITE" id="PS52016">
    <property type="entry name" value="TONB_DEPENDENT_REC_3"/>
    <property type="match status" value="1"/>
</dbReference>
<keyword evidence="6 7" id="KW-0998">Cell outer membrane</keyword>
<dbReference type="RefSeq" id="WP_145751199.1">
    <property type="nucleotide sequence ID" value="NZ_VITN01000011.1"/>
</dbReference>
<evidence type="ECO:0000256" key="5">
    <source>
        <dbReference type="ARBA" id="ARBA00023136"/>
    </source>
</evidence>
<comment type="caution">
    <text evidence="8">The sequence shown here is derived from an EMBL/GenBank/DDBJ whole genome shotgun (WGS) entry which is preliminary data.</text>
</comment>
<dbReference type="InterPro" id="IPR039426">
    <property type="entry name" value="TonB-dep_rcpt-like"/>
</dbReference>
<evidence type="ECO:0000256" key="1">
    <source>
        <dbReference type="ARBA" id="ARBA00004571"/>
    </source>
</evidence>
<evidence type="ECO:0000256" key="4">
    <source>
        <dbReference type="ARBA" id="ARBA00022692"/>
    </source>
</evidence>
<dbReference type="EMBL" id="VITN01000011">
    <property type="protein sequence ID" value="TWB17225.1"/>
    <property type="molecule type" value="Genomic_DNA"/>
</dbReference>
<gene>
    <name evidence="8" type="ORF">FBZ89_11176</name>
</gene>
<dbReference type="SUPFAM" id="SSF56935">
    <property type="entry name" value="Porins"/>
    <property type="match status" value="1"/>
</dbReference>